<organism evidence="2 3">
    <name type="scientific">Asticcacaulis excentricus</name>
    <dbReference type="NCBI Taxonomy" id="78587"/>
    <lineage>
        <taxon>Bacteria</taxon>
        <taxon>Pseudomonadati</taxon>
        <taxon>Pseudomonadota</taxon>
        <taxon>Alphaproteobacteria</taxon>
        <taxon>Caulobacterales</taxon>
        <taxon>Caulobacteraceae</taxon>
        <taxon>Asticcacaulis</taxon>
    </lineage>
</organism>
<reference evidence="3" key="1">
    <citation type="journal article" date="2017" name="Biotechnol. Biofuels">
        <title>Evaluation of environmental bacterial communities as a factor affecting the growth of duckweed Lemna minor.</title>
        <authorList>
            <person name="Ishizawa H."/>
            <person name="Kuroda M."/>
            <person name="Morikawa M."/>
            <person name="Ike M."/>
        </authorList>
    </citation>
    <scope>NUCLEOTIDE SEQUENCE [LARGE SCALE GENOMIC DNA]</scope>
    <source>
        <strain evidence="3">M6</strain>
    </source>
</reference>
<proteinExistence type="predicted"/>
<evidence type="ECO:0000256" key="1">
    <source>
        <dbReference type="SAM" id="MobiDB-lite"/>
    </source>
</evidence>
<evidence type="ECO:0000313" key="2">
    <source>
        <dbReference type="EMBL" id="BBF80724.1"/>
    </source>
</evidence>
<feature type="region of interest" description="Disordered" evidence="1">
    <location>
        <begin position="1"/>
        <end position="23"/>
    </location>
</feature>
<accession>A0A3G9G6S6</accession>
<sequence length="69" mass="7744">MHGVCRHEKRYLATKRSSAQPKTRKDTNFIARILGAKRLNRDVPRLSNSPAGKDVSTRAAFVTFRVFGG</sequence>
<protein>
    <submittedName>
        <fullName evidence="2">Uncharacterized protein</fullName>
    </submittedName>
</protein>
<dbReference type="Proteomes" id="UP000278756">
    <property type="component" value="Chromosome 1"/>
</dbReference>
<dbReference type="AlphaFoldDB" id="A0A3G9G6S6"/>
<name>A0A3G9G6S6_9CAUL</name>
<dbReference type="EMBL" id="AP018827">
    <property type="protein sequence ID" value="BBF80724.1"/>
    <property type="molecule type" value="Genomic_DNA"/>
</dbReference>
<gene>
    <name evidence="2" type="ORF">EM6_1309</name>
</gene>
<evidence type="ECO:0000313" key="3">
    <source>
        <dbReference type="Proteomes" id="UP000278756"/>
    </source>
</evidence>
<reference evidence="3" key="2">
    <citation type="journal article" date="2017" name="Plant Physiol. Biochem.">
        <title>Differential oxidative and antioxidative response of duckweed Lemna minor toward plant growth promoting/inhibiting bacteria.</title>
        <authorList>
            <person name="Ishizawa H."/>
            <person name="Kuroda M."/>
            <person name="Morikawa M."/>
            <person name="Ike M."/>
        </authorList>
    </citation>
    <scope>NUCLEOTIDE SEQUENCE [LARGE SCALE GENOMIC DNA]</scope>
    <source>
        <strain evidence="3">M6</strain>
    </source>
</reference>